<comment type="similarity">
    <text evidence="1">Belongs to the class IV-like SAM-binding methyltransferase superfamily. RNA methyltransferase TrmH family.</text>
</comment>
<feature type="domain" description="tRNA/rRNA methyltransferase SpoU type" evidence="5">
    <location>
        <begin position="2"/>
        <end position="148"/>
    </location>
</feature>
<dbReference type="CDD" id="cd18093">
    <property type="entry name" value="SpoU-like_TrmJ"/>
    <property type="match status" value="1"/>
</dbReference>
<dbReference type="GO" id="GO:0008173">
    <property type="term" value="F:RNA methyltransferase activity"/>
    <property type="evidence" value="ECO:0007669"/>
    <property type="project" value="InterPro"/>
</dbReference>
<dbReference type="InterPro" id="IPR029028">
    <property type="entry name" value="Alpha/beta_knot_MTases"/>
</dbReference>
<protein>
    <submittedName>
        <fullName evidence="6">tRNA:Cm32/Um32 methyltransferase</fullName>
    </submittedName>
</protein>
<keyword evidence="2 6" id="KW-0489">Methyltransferase</keyword>
<keyword evidence="4" id="KW-0949">S-adenosyl-L-methionine</keyword>
<evidence type="ECO:0000256" key="1">
    <source>
        <dbReference type="ARBA" id="ARBA00007228"/>
    </source>
</evidence>
<dbReference type="NCBIfam" id="TIGR00050">
    <property type="entry name" value="rRNA_methyl_1"/>
    <property type="match status" value="1"/>
</dbReference>
<dbReference type="InterPro" id="IPR001537">
    <property type="entry name" value="SpoU_MeTrfase"/>
</dbReference>
<dbReference type="AlphaFoldDB" id="A0A3B1CL56"/>
<dbReference type="PANTHER" id="PTHR42786">
    <property type="entry name" value="TRNA/RRNA METHYLTRANSFERASE"/>
    <property type="match status" value="1"/>
</dbReference>
<dbReference type="GO" id="GO:0003723">
    <property type="term" value="F:RNA binding"/>
    <property type="evidence" value="ECO:0007669"/>
    <property type="project" value="InterPro"/>
</dbReference>
<dbReference type="GO" id="GO:0005829">
    <property type="term" value="C:cytosol"/>
    <property type="evidence" value="ECO:0007669"/>
    <property type="project" value="TreeGrafter"/>
</dbReference>
<accession>A0A3B1CL56</accession>
<dbReference type="EMBL" id="UOGE01000096">
    <property type="protein sequence ID" value="VAX24688.1"/>
    <property type="molecule type" value="Genomic_DNA"/>
</dbReference>
<keyword evidence="3 6" id="KW-0808">Transferase</keyword>
<evidence type="ECO:0000256" key="4">
    <source>
        <dbReference type="ARBA" id="ARBA00022691"/>
    </source>
</evidence>
<dbReference type="PANTHER" id="PTHR42786:SF2">
    <property type="entry name" value="TRNA (CYTIDINE_URIDINE-2'-O-)-METHYLTRANSFERASE TRMJ"/>
    <property type="match status" value="1"/>
</dbReference>
<dbReference type="SUPFAM" id="SSF75217">
    <property type="entry name" value="alpha/beta knot"/>
    <property type="match status" value="1"/>
</dbReference>
<dbReference type="Gene3D" id="3.40.1280.10">
    <property type="match status" value="1"/>
</dbReference>
<dbReference type="PIRSF" id="PIRSF004808">
    <property type="entry name" value="LasT"/>
    <property type="match status" value="1"/>
</dbReference>
<sequence>MEVILVDTRHAGNIGSTARVMKNFGFVRLTLVNPTPRAHMEAIKMGVGAEDIIENARIVNSLQVAIEPVVFTYAVSRRVRRLRKEVFNLTSIAQKIVEPGEPVGLVFGSEKFGLSNDDLRICDNIVSIPTSDRHPSLNLAQSVAIVLFELTREDFDISRPRGRYERKPVTMGEKDLLFENMVDTLQLARFFDRPNPERTITHLKDILNRAGLSEKDTRILLGMFKQIKRKILEENERGPS</sequence>
<dbReference type="Gene3D" id="1.10.8.590">
    <property type="match status" value="1"/>
</dbReference>
<evidence type="ECO:0000256" key="3">
    <source>
        <dbReference type="ARBA" id="ARBA00022679"/>
    </source>
</evidence>
<reference evidence="6" key="1">
    <citation type="submission" date="2018-06" db="EMBL/GenBank/DDBJ databases">
        <authorList>
            <person name="Zhirakovskaya E."/>
        </authorList>
    </citation>
    <scope>NUCLEOTIDE SEQUENCE</scope>
</reference>
<evidence type="ECO:0000259" key="5">
    <source>
        <dbReference type="Pfam" id="PF00588"/>
    </source>
</evidence>
<gene>
    <name evidence="6" type="ORF">MNBD_NITROSPINAE02-2030</name>
</gene>
<name>A0A3B1CL56_9ZZZZ</name>
<dbReference type="InterPro" id="IPR004384">
    <property type="entry name" value="RNA_MeTrfase_TrmJ/LasT"/>
</dbReference>
<evidence type="ECO:0000256" key="2">
    <source>
        <dbReference type="ARBA" id="ARBA00022603"/>
    </source>
</evidence>
<dbReference type="InterPro" id="IPR029026">
    <property type="entry name" value="tRNA_m1G_MTases_N"/>
</dbReference>
<proteinExistence type="inferred from homology"/>
<dbReference type="Pfam" id="PF00588">
    <property type="entry name" value="SpoU_methylase"/>
    <property type="match status" value="1"/>
</dbReference>
<dbReference type="GO" id="GO:0002128">
    <property type="term" value="P:tRNA nucleoside ribose methylation"/>
    <property type="evidence" value="ECO:0007669"/>
    <property type="project" value="TreeGrafter"/>
</dbReference>
<organism evidence="6">
    <name type="scientific">hydrothermal vent metagenome</name>
    <dbReference type="NCBI Taxonomy" id="652676"/>
    <lineage>
        <taxon>unclassified sequences</taxon>
        <taxon>metagenomes</taxon>
        <taxon>ecological metagenomes</taxon>
    </lineage>
</organism>
<evidence type="ECO:0000313" key="6">
    <source>
        <dbReference type="EMBL" id="VAX24688.1"/>
    </source>
</evidence>